<gene>
    <name evidence="2" type="ORF">J1N35_038089</name>
</gene>
<feature type="compositionally biased region" description="Basic and acidic residues" evidence="1">
    <location>
        <begin position="44"/>
        <end position="62"/>
    </location>
</feature>
<keyword evidence="3" id="KW-1185">Reference proteome</keyword>
<organism evidence="2 3">
    <name type="scientific">Gossypium stocksii</name>
    <dbReference type="NCBI Taxonomy" id="47602"/>
    <lineage>
        <taxon>Eukaryota</taxon>
        <taxon>Viridiplantae</taxon>
        <taxon>Streptophyta</taxon>
        <taxon>Embryophyta</taxon>
        <taxon>Tracheophyta</taxon>
        <taxon>Spermatophyta</taxon>
        <taxon>Magnoliopsida</taxon>
        <taxon>eudicotyledons</taxon>
        <taxon>Gunneridae</taxon>
        <taxon>Pentapetalae</taxon>
        <taxon>rosids</taxon>
        <taxon>malvids</taxon>
        <taxon>Malvales</taxon>
        <taxon>Malvaceae</taxon>
        <taxon>Malvoideae</taxon>
        <taxon>Gossypium</taxon>
    </lineage>
</organism>
<evidence type="ECO:0000256" key="1">
    <source>
        <dbReference type="SAM" id="MobiDB-lite"/>
    </source>
</evidence>
<protein>
    <submittedName>
        <fullName evidence="2">Uncharacterized protein</fullName>
    </submittedName>
</protein>
<name>A0A9D3UL82_9ROSI</name>
<accession>A0A9D3UL82</accession>
<feature type="region of interest" description="Disordered" evidence="1">
    <location>
        <begin position="35"/>
        <end position="95"/>
    </location>
</feature>
<dbReference type="EMBL" id="JAIQCV010000011">
    <property type="protein sequence ID" value="KAH1047305.1"/>
    <property type="molecule type" value="Genomic_DNA"/>
</dbReference>
<evidence type="ECO:0000313" key="3">
    <source>
        <dbReference type="Proteomes" id="UP000828251"/>
    </source>
</evidence>
<comment type="caution">
    <text evidence="2">The sequence shown here is derived from an EMBL/GenBank/DDBJ whole genome shotgun (WGS) entry which is preliminary data.</text>
</comment>
<sequence>MVNSLPEFQNCRETWPILQEFAKLHGLQAPNWPPNMFDSTLIHQNKEGNNKGEDSEDGRDAQDLLGTEDEWEFSPRPWLRKGKSPDGNEASATLG</sequence>
<reference evidence="2 3" key="1">
    <citation type="journal article" date="2021" name="Plant Biotechnol. J.">
        <title>Multi-omics assisted identification of the key and species-specific regulatory components of drought-tolerant mechanisms in Gossypium stocksii.</title>
        <authorList>
            <person name="Yu D."/>
            <person name="Ke L."/>
            <person name="Zhang D."/>
            <person name="Wu Y."/>
            <person name="Sun Y."/>
            <person name="Mei J."/>
            <person name="Sun J."/>
            <person name="Sun Y."/>
        </authorList>
    </citation>
    <scope>NUCLEOTIDE SEQUENCE [LARGE SCALE GENOMIC DNA]</scope>
    <source>
        <strain evidence="3">cv. E1</strain>
        <tissue evidence="2">Leaf</tissue>
    </source>
</reference>
<dbReference type="AlphaFoldDB" id="A0A9D3UL82"/>
<evidence type="ECO:0000313" key="2">
    <source>
        <dbReference type="EMBL" id="KAH1047305.1"/>
    </source>
</evidence>
<dbReference type="Proteomes" id="UP000828251">
    <property type="component" value="Unassembled WGS sequence"/>
</dbReference>
<proteinExistence type="predicted"/>